<dbReference type="PROSITE" id="PS51900">
    <property type="entry name" value="CB"/>
    <property type="match status" value="1"/>
</dbReference>
<evidence type="ECO:0000256" key="4">
    <source>
        <dbReference type="PROSITE-ProRule" id="PRU01248"/>
    </source>
</evidence>
<dbReference type="PROSITE" id="PS51898">
    <property type="entry name" value="TYR_RECOMBINASE"/>
    <property type="match status" value="1"/>
</dbReference>
<sequence>MPRKGSVDRGLFQREGVWWIRWTCPYGHDHRQPIGTAKSIARTEYHKRKLAVKTEGYCLTEAQAKAAREKPVLLQDAAKEYLAWAARERPRSVTFREKALKHLLAAFSSRPLKDITGEQVDAYIHARRDAGAAPGTINRERTVLGHLFSKALKKGTAADNPVKQTEKLREPDGTPRPLTYDEQARLLAVLPRHYLPFVKLALHTGLRLGELRAQTWKDIDLAHSVLTVTRPKSGKPESLHLTATAKGLLASLERTGPLLFPTMPTRLTTLFTRYTKKVGLPDVTFHCLRDTFISRLAPHTSVPSLMQLARHRDYRTTRRYVKVDDATLKAALAHLDENETGTHTGTEKTAVAELLDSLGIAS</sequence>
<keyword evidence="2 4" id="KW-0238">DNA-binding</keyword>
<protein>
    <submittedName>
        <fullName evidence="8">Site-specific integrase</fullName>
    </submittedName>
</protein>
<dbReference type="GO" id="GO:0006310">
    <property type="term" value="P:DNA recombination"/>
    <property type="evidence" value="ECO:0007669"/>
    <property type="project" value="UniProtKB-KW"/>
</dbReference>
<dbReference type="SUPFAM" id="SSF56349">
    <property type="entry name" value="DNA breaking-rejoining enzymes"/>
    <property type="match status" value="1"/>
</dbReference>
<dbReference type="InterPro" id="IPR050090">
    <property type="entry name" value="Tyrosine_recombinase_XerCD"/>
</dbReference>
<evidence type="ECO:0000259" key="6">
    <source>
        <dbReference type="PROSITE" id="PS51898"/>
    </source>
</evidence>
<dbReference type="Gene3D" id="1.10.443.10">
    <property type="entry name" value="Intergrase catalytic core"/>
    <property type="match status" value="1"/>
</dbReference>
<dbReference type="PANTHER" id="PTHR30349:SF64">
    <property type="entry name" value="PROPHAGE INTEGRASE INTD-RELATED"/>
    <property type="match status" value="1"/>
</dbReference>
<accession>A0AAJ1AKD7</accession>
<dbReference type="InterPro" id="IPR011010">
    <property type="entry name" value="DNA_brk_join_enz"/>
</dbReference>
<comment type="caution">
    <text evidence="8">The sequence shown here is derived from an EMBL/GenBank/DDBJ whole genome shotgun (WGS) entry which is preliminary data.</text>
</comment>
<dbReference type="InterPro" id="IPR044068">
    <property type="entry name" value="CB"/>
</dbReference>
<name>A0AAJ1AKD7_9BACT</name>
<dbReference type="CDD" id="cd00796">
    <property type="entry name" value="INT_Rci_Hp1_C"/>
    <property type="match status" value="1"/>
</dbReference>
<dbReference type="GO" id="GO:0003677">
    <property type="term" value="F:DNA binding"/>
    <property type="evidence" value="ECO:0007669"/>
    <property type="project" value="UniProtKB-UniRule"/>
</dbReference>
<evidence type="ECO:0000313" key="9">
    <source>
        <dbReference type="Proteomes" id="UP001197609"/>
    </source>
</evidence>
<proteinExistence type="inferred from homology"/>
<dbReference type="InterPro" id="IPR002104">
    <property type="entry name" value="Integrase_catalytic"/>
</dbReference>
<dbReference type="EMBL" id="JAIOIU010000162">
    <property type="protein sequence ID" value="MBZ0160972.1"/>
    <property type="molecule type" value="Genomic_DNA"/>
</dbReference>
<keyword evidence="3" id="KW-0233">DNA recombination</keyword>
<reference evidence="8 9" key="1">
    <citation type="journal article" date="2021" name="bioRxiv">
        <title>Unraveling nitrogen, sulfur and carbon metabolic pathways and microbial community transcriptional responses to substrate deprivation and toxicity stresses in a bioreactor mimicking anoxic brackish coastal sediment conditions.</title>
        <authorList>
            <person name="Martins P.D."/>
            <person name="Echeveste M.J."/>
            <person name="Arshad A."/>
            <person name="Kurth J."/>
            <person name="Ouboter H."/>
            <person name="Jetten M.S.M."/>
            <person name="Welte C.U."/>
        </authorList>
    </citation>
    <scope>NUCLEOTIDE SEQUENCE [LARGE SCALE GENOMIC DNA]</scope>
    <source>
        <strain evidence="8">MAG_38</strain>
    </source>
</reference>
<evidence type="ECO:0000256" key="2">
    <source>
        <dbReference type="ARBA" id="ARBA00023125"/>
    </source>
</evidence>
<dbReference type="Pfam" id="PF00589">
    <property type="entry name" value="Phage_integrase"/>
    <property type="match status" value="1"/>
</dbReference>
<dbReference type="AlphaFoldDB" id="A0AAJ1AKD7"/>
<evidence type="ECO:0000256" key="5">
    <source>
        <dbReference type="SAM" id="MobiDB-lite"/>
    </source>
</evidence>
<dbReference type="PANTHER" id="PTHR30349">
    <property type="entry name" value="PHAGE INTEGRASE-RELATED"/>
    <property type="match status" value="1"/>
</dbReference>
<evidence type="ECO:0000259" key="7">
    <source>
        <dbReference type="PROSITE" id="PS51900"/>
    </source>
</evidence>
<evidence type="ECO:0000313" key="8">
    <source>
        <dbReference type="EMBL" id="MBZ0160972.1"/>
    </source>
</evidence>
<gene>
    <name evidence="8" type="ORF">K8G79_12710</name>
</gene>
<organism evidence="8 9">
    <name type="scientific">Candidatus Methylomirabilis tolerans</name>
    <dbReference type="NCBI Taxonomy" id="3123416"/>
    <lineage>
        <taxon>Bacteria</taxon>
        <taxon>Candidatus Methylomirabilota</taxon>
        <taxon>Candidatus Methylomirabilia</taxon>
        <taxon>Candidatus Methylomirabilales</taxon>
        <taxon>Candidatus Methylomirabilaceae</taxon>
        <taxon>Candidatus Methylomirabilis</taxon>
    </lineage>
</organism>
<dbReference type="InterPro" id="IPR013762">
    <property type="entry name" value="Integrase-like_cat_sf"/>
</dbReference>
<dbReference type="InterPro" id="IPR010998">
    <property type="entry name" value="Integrase_recombinase_N"/>
</dbReference>
<feature type="domain" description="Tyr recombinase" evidence="6">
    <location>
        <begin position="173"/>
        <end position="333"/>
    </location>
</feature>
<evidence type="ECO:0000256" key="3">
    <source>
        <dbReference type="ARBA" id="ARBA00023172"/>
    </source>
</evidence>
<dbReference type="GO" id="GO:0015074">
    <property type="term" value="P:DNA integration"/>
    <property type="evidence" value="ECO:0007669"/>
    <property type="project" value="InterPro"/>
</dbReference>
<feature type="compositionally biased region" description="Basic and acidic residues" evidence="5">
    <location>
        <begin position="164"/>
        <end position="173"/>
    </location>
</feature>
<feature type="region of interest" description="Disordered" evidence="5">
    <location>
        <begin position="155"/>
        <end position="177"/>
    </location>
</feature>
<feature type="domain" description="Core-binding (CB)" evidence="7">
    <location>
        <begin position="72"/>
        <end position="152"/>
    </location>
</feature>
<dbReference type="Gene3D" id="1.10.150.130">
    <property type="match status" value="1"/>
</dbReference>
<evidence type="ECO:0000256" key="1">
    <source>
        <dbReference type="ARBA" id="ARBA00008857"/>
    </source>
</evidence>
<comment type="similarity">
    <text evidence="1">Belongs to the 'phage' integrase family.</text>
</comment>
<dbReference type="Proteomes" id="UP001197609">
    <property type="component" value="Unassembled WGS sequence"/>
</dbReference>